<evidence type="ECO:0000313" key="2">
    <source>
        <dbReference type="EMBL" id="MFI0912441.1"/>
    </source>
</evidence>
<proteinExistence type="predicted"/>
<dbReference type="EMBL" id="JBIRRB010000006">
    <property type="protein sequence ID" value="MFI0912441.1"/>
    <property type="molecule type" value="Genomic_DNA"/>
</dbReference>
<reference evidence="2 3" key="1">
    <citation type="submission" date="2024-10" db="EMBL/GenBank/DDBJ databases">
        <title>The Natural Products Discovery Center: Release of the First 8490 Sequenced Strains for Exploring Actinobacteria Biosynthetic Diversity.</title>
        <authorList>
            <person name="Kalkreuter E."/>
            <person name="Kautsar S.A."/>
            <person name="Yang D."/>
            <person name="Bader C.D."/>
            <person name="Teijaro C.N."/>
            <person name="Fluegel L."/>
            <person name="Davis C.M."/>
            <person name="Simpson J.R."/>
            <person name="Lauterbach L."/>
            <person name="Steele A.D."/>
            <person name="Gui C."/>
            <person name="Meng S."/>
            <person name="Li G."/>
            <person name="Viehrig K."/>
            <person name="Ye F."/>
            <person name="Su P."/>
            <person name="Kiefer A.F."/>
            <person name="Nichols A."/>
            <person name="Cepeda A.J."/>
            <person name="Yan W."/>
            <person name="Fan B."/>
            <person name="Jiang Y."/>
            <person name="Adhikari A."/>
            <person name="Zheng C.-J."/>
            <person name="Schuster L."/>
            <person name="Cowan T.M."/>
            <person name="Smanski M.J."/>
            <person name="Chevrette M.G."/>
            <person name="De Carvalho L.P.S."/>
            <person name="Shen B."/>
        </authorList>
    </citation>
    <scope>NUCLEOTIDE SEQUENCE [LARGE SCALE GENOMIC DNA]</scope>
    <source>
        <strain evidence="2 3">NPDC020979</strain>
    </source>
</reference>
<dbReference type="RefSeq" id="WP_397613328.1">
    <property type="nucleotide sequence ID" value="NZ_JBIRRB010000006.1"/>
</dbReference>
<accession>A0ABW7T4K8</accession>
<feature type="region of interest" description="Disordered" evidence="1">
    <location>
        <begin position="172"/>
        <end position="192"/>
    </location>
</feature>
<dbReference type="Proteomes" id="UP001611162">
    <property type="component" value="Unassembled WGS sequence"/>
</dbReference>
<protein>
    <submittedName>
        <fullName evidence="2">Uncharacterized protein</fullName>
    </submittedName>
</protein>
<organism evidence="2 3">
    <name type="scientific">Streptomyces abikoensis</name>
    <dbReference type="NCBI Taxonomy" id="97398"/>
    <lineage>
        <taxon>Bacteria</taxon>
        <taxon>Bacillati</taxon>
        <taxon>Actinomycetota</taxon>
        <taxon>Actinomycetes</taxon>
        <taxon>Kitasatosporales</taxon>
        <taxon>Streptomycetaceae</taxon>
        <taxon>Streptomyces</taxon>
    </lineage>
</organism>
<name>A0ABW7T4K8_9ACTN</name>
<evidence type="ECO:0000313" key="3">
    <source>
        <dbReference type="Proteomes" id="UP001611162"/>
    </source>
</evidence>
<evidence type="ECO:0000256" key="1">
    <source>
        <dbReference type="SAM" id="MobiDB-lite"/>
    </source>
</evidence>
<comment type="caution">
    <text evidence="2">The sequence shown here is derived from an EMBL/GenBank/DDBJ whole genome shotgun (WGS) entry which is preliminary data.</text>
</comment>
<keyword evidence="3" id="KW-1185">Reference proteome</keyword>
<sequence length="192" mass="20784">MEGRKPLLVGRKEWARLYDVAENAINARWVPRGLVSYDDAVIVSGKYVWPGGKAIAFALPEGSNGRQLNQTALAALKEEQGATWEPAVKGELPPLMGAYEYAELYGVPHPQLSTYLKRESRLIAPPDYKVSGSAVWFVQTVLDYAEEAAAASRTGAWNMREDVAGALLDGTYDGPGSTAATRGMHARKSTDG</sequence>
<gene>
    <name evidence="2" type="ORF">ACH4TF_18520</name>
</gene>